<organism evidence="2 3">
    <name type="scientific">Phytophthora fragariaefolia</name>
    <dbReference type="NCBI Taxonomy" id="1490495"/>
    <lineage>
        <taxon>Eukaryota</taxon>
        <taxon>Sar</taxon>
        <taxon>Stramenopiles</taxon>
        <taxon>Oomycota</taxon>
        <taxon>Peronosporomycetes</taxon>
        <taxon>Peronosporales</taxon>
        <taxon>Peronosporaceae</taxon>
        <taxon>Phytophthora</taxon>
    </lineage>
</organism>
<name>A0A9W6XRA3_9STRA</name>
<sequence length="198" mass="21377">MAADSLCNGAAMEDVAMPSASERRSREQLPLPVPSAFSVALTLKVGVPFGTSRSSYGAPQALQLDVVDGYLGFCARVHRKIDQMKEIEWPGDGPILLKPTAGATQAKFVALAEGDAELAREIDAAAQDHEVPREFVKIRCRLNGGLVPLDLNLADLRDALGLPSYDRRPPYRPPVASSAPTVNMEDEDHMHSPDVSME</sequence>
<accession>A0A9W6XRA3</accession>
<evidence type="ECO:0000313" key="3">
    <source>
        <dbReference type="Proteomes" id="UP001165121"/>
    </source>
</evidence>
<dbReference type="OrthoDB" id="102975at2759"/>
<evidence type="ECO:0000256" key="1">
    <source>
        <dbReference type="SAM" id="MobiDB-lite"/>
    </source>
</evidence>
<feature type="region of interest" description="Disordered" evidence="1">
    <location>
        <begin position="165"/>
        <end position="198"/>
    </location>
</feature>
<dbReference type="AlphaFoldDB" id="A0A9W6XRA3"/>
<gene>
    <name evidence="2" type="ORF">Pfra01_001523700</name>
</gene>
<keyword evidence="3" id="KW-1185">Reference proteome</keyword>
<proteinExistence type="predicted"/>
<dbReference type="EMBL" id="BSXT01001647">
    <property type="protein sequence ID" value="GMF44143.1"/>
    <property type="molecule type" value="Genomic_DNA"/>
</dbReference>
<comment type="caution">
    <text evidence="2">The sequence shown here is derived from an EMBL/GenBank/DDBJ whole genome shotgun (WGS) entry which is preliminary data.</text>
</comment>
<reference evidence="2" key="1">
    <citation type="submission" date="2023-04" db="EMBL/GenBank/DDBJ databases">
        <title>Phytophthora fragariaefolia NBRC 109709.</title>
        <authorList>
            <person name="Ichikawa N."/>
            <person name="Sato H."/>
            <person name="Tonouchi N."/>
        </authorList>
    </citation>
    <scope>NUCLEOTIDE SEQUENCE</scope>
    <source>
        <strain evidence="2">NBRC 109709</strain>
    </source>
</reference>
<protein>
    <submittedName>
        <fullName evidence="2">Unnamed protein product</fullName>
    </submittedName>
</protein>
<dbReference type="Proteomes" id="UP001165121">
    <property type="component" value="Unassembled WGS sequence"/>
</dbReference>
<evidence type="ECO:0000313" key="2">
    <source>
        <dbReference type="EMBL" id="GMF44143.1"/>
    </source>
</evidence>